<evidence type="ECO:0000256" key="3">
    <source>
        <dbReference type="ARBA" id="ARBA00012217"/>
    </source>
</evidence>
<dbReference type="PROSITE" id="PS01058">
    <property type="entry name" value="SAICAR_SYNTHETASE_2"/>
    <property type="match status" value="1"/>
</dbReference>
<dbReference type="Proteomes" id="UP000823982">
    <property type="component" value="Unassembled WGS sequence"/>
</dbReference>
<dbReference type="Pfam" id="PF01259">
    <property type="entry name" value="SAICAR_synt"/>
    <property type="match status" value="1"/>
</dbReference>
<comment type="pathway">
    <text evidence="1 11">Purine metabolism; IMP biosynthesis via de novo pathway; 5-amino-1-(5-phospho-D-ribosyl)imidazole-4-carboxamide from 5-amino-1-(5-phospho-D-ribosyl)imidazole-4-carboxylate: step 1/2.</text>
</comment>
<dbReference type="EC" id="6.3.2.6" evidence="3 11"/>
<feature type="domain" description="SAICAR synthetase/ADE2 N-terminal" evidence="12">
    <location>
        <begin position="7"/>
        <end position="231"/>
    </location>
</feature>
<comment type="catalytic activity">
    <reaction evidence="10 11">
        <text>5-amino-1-(5-phospho-D-ribosyl)imidazole-4-carboxylate + L-aspartate + ATP = (2S)-2-[5-amino-1-(5-phospho-beta-D-ribosyl)imidazole-4-carboxamido]succinate + ADP + phosphate + 2 H(+)</text>
        <dbReference type="Rhea" id="RHEA:22628"/>
        <dbReference type="ChEBI" id="CHEBI:15378"/>
        <dbReference type="ChEBI" id="CHEBI:29991"/>
        <dbReference type="ChEBI" id="CHEBI:30616"/>
        <dbReference type="ChEBI" id="CHEBI:43474"/>
        <dbReference type="ChEBI" id="CHEBI:58443"/>
        <dbReference type="ChEBI" id="CHEBI:77657"/>
        <dbReference type="ChEBI" id="CHEBI:456216"/>
        <dbReference type="EC" id="6.3.2.6"/>
    </reaction>
</comment>
<dbReference type="Gene3D" id="3.30.470.20">
    <property type="entry name" value="ATP-grasp fold, B domain"/>
    <property type="match status" value="1"/>
</dbReference>
<dbReference type="EMBL" id="DVIR01000039">
    <property type="protein sequence ID" value="HIS24613.1"/>
    <property type="molecule type" value="Genomic_DNA"/>
</dbReference>
<dbReference type="GO" id="GO:0005524">
    <property type="term" value="F:ATP binding"/>
    <property type="evidence" value="ECO:0007669"/>
    <property type="project" value="UniProtKB-KW"/>
</dbReference>
<protein>
    <recommendedName>
        <fullName evidence="4 11">Phosphoribosylaminoimidazole-succinocarboxamide synthase</fullName>
        <ecNumber evidence="3 11">6.3.2.6</ecNumber>
    </recommendedName>
    <alternativeName>
        <fullName evidence="9 11">SAICAR synthetase</fullName>
    </alternativeName>
</protein>
<accession>A0A9D1JHU0</accession>
<evidence type="ECO:0000256" key="10">
    <source>
        <dbReference type="ARBA" id="ARBA00048475"/>
    </source>
</evidence>
<dbReference type="SUPFAM" id="SSF56104">
    <property type="entry name" value="SAICAR synthase-like"/>
    <property type="match status" value="1"/>
</dbReference>
<dbReference type="GO" id="GO:0006189">
    <property type="term" value="P:'de novo' IMP biosynthetic process"/>
    <property type="evidence" value="ECO:0007669"/>
    <property type="project" value="UniProtKB-UniRule"/>
</dbReference>
<dbReference type="Gene3D" id="3.30.200.20">
    <property type="entry name" value="Phosphorylase Kinase, domain 1"/>
    <property type="match status" value="1"/>
</dbReference>
<dbReference type="NCBIfam" id="TIGR00081">
    <property type="entry name" value="purC"/>
    <property type="match status" value="1"/>
</dbReference>
<dbReference type="CDD" id="cd01415">
    <property type="entry name" value="SAICAR_synt_PurC"/>
    <property type="match status" value="1"/>
</dbReference>
<sequence length="235" mass="26376">MIKMKMLYEGKSKIVYEGEDPKTCVIKYKDTATAGNGAKKEDLPEKGKLNAEISNIIFKYLMANGIKTHLIKVIDETSVLVKKAEIVMVEVIVRNVAAGSFSKKYGVPEGTALKNTVVEFSYKSDELGDPMINDSQITALGIATQDELDQLKEMSLKIDQLMIDLFAKAGIKLIDFKLEFGRVDGELILCDEISPDSCRLWDAKTNEKMDKDRFRRDMGGVMEGYKEVLSRLENE</sequence>
<dbReference type="AlphaFoldDB" id="A0A9D1JHU0"/>
<dbReference type="InterPro" id="IPR033934">
    <property type="entry name" value="SAICAR_synt_PurC"/>
</dbReference>
<dbReference type="PANTHER" id="PTHR43599">
    <property type="entry name" value="MULTIFUNCTIONAL PROTEIN ADE2"/>
    <property type="match status" value="1"/>
</dbReference>
<evidence type="ECO:0000256" key="9">
    <source>
        <dbReference type="ARBA" id="ARBA00030409"/>
    </source>
</evidence>
<dbReference type="GO" id="GO:0004639">
    <property type="term" value="F:phosphoribosylaminoimidazolesuccinocarboxamide synthase activity"/>
    <property type="evidence" value="ECO:0007669"/>
    <property type="project" value="UniProtKB-UniRule"/>
</dbReference>
<dbReference type="PANTHER" id="PTHR43599:SF3">
    <property type="entry name" value="SI:DKEY-6E2.2"/>
    <property type="match status" value="1"/>
</dbReference>
<dbReference type="GO" id="GO:0009236">
    <property type="term" value="P:cobalamin biosynthetic process"/>
    <property type="evidence" value="ECO:0007669"/>
    <property type="project" value="InterPro"/>
</dbReference>
<comment type="similarity">
    <text evidence="2 11">Belongs to the SAICAR synthetase family.</text>
</comment>
<evidence type="ECO:0000256" key="6">
    <source>
        <dbReference type="ARBA" id="ARBA00022741"/>
    </source>
</evidence>
<evidence type="ECO:0000256" key="1">
    <source>
        <dbReference type="ARBA" id="ARBA00004672"/>
    </source>
</evidence>
<dbReference type="InterPro" id="IPR001636">
    <property type="entry name" value="SAICAR_synth"/>
</dbReference>
<evidence type="ECO:0000313" key="14">
    <source>
        <dbReference type="Proteomes" id="UP000823982"/>
    </source>
</evidence>
<evidence type="ECO:0000256" key="4">
    <source>
        <dbReference type="ARBA" id="ARBA00016460"/>
    </source>
</evidence>
<dbReference type="InterPro" id="IPR018236">
    <property type="entry name" value="SAICAR_synthetase_CS"/>
</dbReference>
<evidence type="ECO:0000256" key="5">
    <source>
        <dbReference type="ARBA" id="ARBA00022598"/>
    </source>
</evidence>
<organism evidence="13 14">
    <name type="scientific">Candidatus Faeciplasma gallinarum</name>
    <dbReference type="NCBI Taxonomy" id="2840799"/>
    <lineage>
        <taxon>Bacteria</taxon>
        <taxon>Bacillati</taxon>
        <taxon>Bacillota</taxon>
        <taxon>Clostridia</taxon>
        <taxon>Eubacteriales</taxon>
        <taxon>Oscillospiraceae</taxon>
        <taxon>Oscillospiraceae incertae sedis</taxon>
        <taxon>Candidatus Faeciplasma</taxon>
    </lineage>
</organism>
<gene>
    <name evidence="11" type="primary">purC</name>
    <name evidence="13" type="ORF">IAD01_04330</name>
</gene>
<reference evidence="13" key="2">
    <citation type="journal article" date="2021" name="PeerJ">
        <title>Extensive microbial diversity within the chicken gut microbiome revealed by metagenomics and culture.</title>
        <authorList>
            <person name="Gilroy R."/>
            <person name="Ravi A."/>
            <person name="Getino M."/>
            <person name="Pursley I."/>
            <person name="Horton D.L."/>
            <person name="Alikhan N.F."/>
            <person name="Baker D."/>
            <person name="Gharbi K."/>
            <person name="Hall N."/>
            <person name="Watson M."/>
            <person name="Adriaenssens E.M."/>
            <person name="Foster-Nyarko E."/>
            <person name="Jarju S."/>
            <person name="Secka A."/>
            <person name="Antonio M."/>
            <person name="Oren A."/>
            <person name="Chaudhuri R.R."/>
            <person name="La Ragione R."/>
            <person name="Hildebrand F."/>
            <person name="Pallen M.J."/>
        </authorList>
    </citation>
    <scope>NUCLEOTIDE SEQUENCE</scope>
    <source>
        <strain evidence="13">CHK157-1446</strain>
    </source>
</reference>
<keyword evidence="5 11" id="KW-0436">Ligase</keyword>
<evidence type="ECO:0000256" key="2">
    <source>
        <dbReference type="ARBA" id="ARBA00010190"/>
    </source>
</evidence>
<dbReference type="InterPro" id="IPR028923">
    <property type="entry name" value="SAICAR_synt/ADE2_N"/>
</dbReference>
<name>A0A9D1JHU0_9FIRM</name>
<keyword evidence="7 11" id="KW-0658">Purine biosynthesis</keyword>
<evidence type="ECO:0000256" key="8">
    <source>
        <dbReference type="ARBA" id="ARBA00022840"/>
    </source>
</evidence>
<dbReference type="HAMAP" id="MF_00137">
    <property type="entry name" value="SAICAR_synth"/>
    <property type="match status" value="1"/>
</dbReference>
<evidence type="ECO:0000256" key="7">
    <source>
        <dbReference type="ARBA" id="ARBA00022755"/>
    </source>
</evidence>
<comment type="caution">
    <text evidence="13">The sequence shown here is derived from an EMBL/GenBank/DDBJ whole genome shotgun (WGS) entry which is preliminary data.</text>
</comment>
<keyword evidence="6 11" id="KW-0547">Nucleotide-binding</keyword>
<evidence type="ECO:0000259" key="12">
    <source>
        <dbReference type="Pfam" id="PF01259"/>
    </source>
</evidence>
<evidence type="ECO:0000256" key="11">
    <source>
        <dbReference type="HAMAP-Rule" id="MF_00137"/>
    </source>
</evidence>
<keyword evidence="8 11" id="KW-0067">ATP-binding</keyword>
<evidence type="ECO:0000313" key="13">
    <source>
        <dbReference type="EMBL" id="HIS24613.1"/>
    </source>
</evidence>
<reference evidence="13" key="1">
    <citation type="submission" date="2020-10" db="EMBL/GenBank/DDBJ databases">
        <authorList>
            <person name="Gilroy R."/>
        </authorList>
    </citation>
    <scope>NUCLEOTIDE SEQUENCE</scope>
    <source>
        <strain evidence="13">CHK157-1446</strain>
    </source>
</reference>
<dbReference type="InterPro" id="IPR050089">
    <property type="entry name" value="SAICAR_synthetase"/>
</dbReference>
<dbReference type="FunFam" id="3.30.470.20:FF:000006">
    <property type="entry name" value="Phosphoribosylaminoimidazole-succinocarboxamide synthase"/>
    <property type="match status" value="1"/>
</dbReference>
<proteinExistence type="inferred from homology"/>